<dbReference type="CDD" id="cd16393">
    <property type="entry name" value="SPO0J_N"/>
    <property type="match status" value="1"/>
</dbReference>
<dbReference type="Proteomes" id="UP000886786">
    <property type="component" value="Unassembled WGS sequence"/>
</dbReference>
<dbReference type="PANTHER" id="PTHR33375:SF8">
    <property type="entry name" value="NUCLEOID OCCLUSION PROTEIN"/>
    <property type="match status" value="1"/>
</dbReference>
<comment type="subcellular location">
    <subcellularLocation>
        <location evidence="1">Cytoplasm</location>
        <location evidence="1">Nucleoid</location>
    </subcellularLocation>
</comment>
<evidence type="ECO:0000256" key="2">
    <source>
        <dbReference type="ARBA" id="ARBA00006295"/>
    </source>
</evidence>
<feature type="compositionally biased region" description="Polar residues" evidence="4">
    <location>
        <begin position="261"/>
        <end position="270"/>
    </location>
</feature>
<dbReference type="InterPro" id="IPR004437">
    <property type="entry name" value="ParB/RepB/Spo0J"/>
</dbReference>
<dbReference type="InterPro" id="IPR036086">
    <property type="entry name" value="ParB/Sulfiredoxin_sf"/>
</dbReference>
<dbReference type="GO" id="GO:0045881">
    <property type="term" value="P:positive regulation of sporulation resulting in formation of a cellular spore"/>
    <property type="evidence" value="ECO:0007669"/>
    <property type="project" value="TreeGrafter"/>
</dbReference>
<dbReference type="Gene3D" id="1.10.10.2830">
    <property type="match status" value="1"/>
</dbReference>
<dbReference type="GO" id="GO:0005694">
    <property type="term" value="C:chromosome"/>
    <property type="evidence" value="ECO:0007669"/>
    <property type="project" value="TreeGrafter"/>
</dbReference>
<dbReference type="PANTHER" id="PTHR33375">
    <property type="entry name" value="CHROMOSOME-PARTITIONING PROTEIN PARB-RELATED"/>
    <property type="match status" value="1"/>
</dbReference>
<comment type="similarity">
    <text evidence="2">Belongs to the ParB family.</text>
</comment>
<dbReference type="AlphaFoldDB" id="A0A9D0ZQA3"/>
<dbReference type="FunFam" id="1.10.10.2830:FF:000001">
    <property type="entry name" value="Chromosome partitioning protein ParB"/>
    <property type="match status" value="1"/>
</dbReference>
<dbReference type="Pfam" id="PF17762">
    <property type="entry name" value="HTH_ParB"/>
    <property type="match status" value="1"/>
</dbReference>
<dbReference type="SUPFAM" id="SSF110849">
    <property type="entry name" value="ParB/Sulfiredoxin"/>
    <property type="match status" value="1"/>
</dbReference>
<dbReference type="InterPro" id="IPR003115">
    <property type="entry name" value="ParB_N"/>
</dbReference>
<gene>
    <name evidence="6" type="ORF">IAB27_02435</name>
</gene>
<feature type="compositionally biased region" description="Polar residues" evidence="4">
    <location>
        <begin position="335"/>
        <end position="372"/>
    </location>
</feature>
<name>A0A9D0ZQA3_9FIRM</name>
<proteinExistence type="inferred from homology"/>
<sequence>MYESGKLAVINIDDIFPNRFQPRLKFDEEKLSELSDSIRKYGVIQPIVVRPVNGKYEIIAGERRYKASMMAGRTTIPAVIVNLSDRDSEEIALLENIQRQQLSPIEEAVSYKRILDMGYITQDELAKKLGKAQSTIANKVRLLNLDDEVQEALLENKISERHARSLLRLSDKADQVKMLHRIINERLTVKMTDNEIAKLKEEKNKQVNKQVQTDDNNIESLFGDEERGSNMMDIDKIMREAQDINAPASEKKDLSGLMKQDANTPVSPIITSEEPKQEPVREDGKFVNFSQIKDPEPVKPTPTPVSGGVTFDSMFHQEPSIAVPTPTPAVSTPAESMQNGSQVSTPTMQTGSPVEPVQSQGPTPVNSSQSSSGIGMAVADALKKFNTQVPNNEPIAASPSMDQVPPVNSAPINEVQATPVNLGQTPVQSEPSIQNQMVQPQSVAPTPASVNMNSFGNSNVSSNETFNTSSNVTSESSVMEPQMNQGYVTSPNYSEQVMSPVNEPAQVNPMPANQSPVNEVQATPVNMGTENSAMPTYDNVNNIPDTTIYQERPVSDASTMASSMAEPVKVAPAPQNNAHFAQVVRLIRDCANEIGKYGYKVNLDELDLGNKYQVSFTIDKE</sequence>
<dbReference type="Gene3D" id="3.90.1530.30">
    <property type="match status" value="1"/>
</dbReference>
<dbReference type="InterPro" id="IPR050336">
    <property type="entry name" value="Chromosome_partition/occlusion"/>
</dbReference>
<dbReference type="GO" id="GO:0009295">
    <property type="term" value="C:nucleoid"/>
    <property type="evidence" value="ECO:0007669"/>
    <property type="project" value="UniProtKB-SubCell"/>
</dbReference>
<evidence type="ECO:0000313" key="6">
    <source>
        <dbReference type="EMBL" id="HIQ90471.1"/>
    </source>
</evidence>
<evidence type="ECO:0000256" key="3">
    <source>
        <dbReference type="ARBA" id="ARBA00023125"/>
    </source>
</evidence>
<feature type="region of interest" description="Disordered" evidence="4">
    <location>
        <begin position="258"/>
        <end position="281"/>
    </location>
</feature>
<reference evidence="6" key="1">
    <citation type="submission" date="2020-10" db="EMBL/GenBank/DDBJ databases">
        <authorList>
            <person name="Gilroy R."/>
        </authorList>
    </citation>
    <scope>NUCLEOTIDE SEQUENCE</scope>
    <source>
        <strain evidence="6">CHK147-3167</strain>
    </source>
</reference>
<dbReference type="EMBL" id="DVFV01000044">
    <property type="protein sequence ID" value="HIQ90471.1"/>
    <property type="molecule type" value="Genomic_DNA"/>
</dbReference>
<feature type="region of interest" description="Disordered" evidence="4">
    <location>
        <begin position="326"/>
        <end position="372"/>
    </location>
</feature>
<reference evidence="6" key="2">
    <citation type="journal article" date="2021" name="PeerJ">
        <title>Extensive microbial diversity within the chicken gut microbiome revealed by metagenomics and culture.</title>
        <authorList>
            <person name="Gilroy R."/>
            <person name="Ravi A."/>
            <person name="Getino M."/>
            <person name="Pursley I."/>
            <person name="Horton D.L."/>
            <person name="Alikhan N.F."/>
            <person name="Baker D."/>
            <person name="Gharbi K."/>
            <person name="Hall N."/>
            <person name="Watson M."/>
            <person name="Adriaenssens E.M."/>
            <person name="Foster-Nyarko E."/>
            <person name="Jarju S."/>
            <person name="Secka A."/>
            <person name="Antonio M."/>
            <person name="Oren A."/>
            <person name="Chaudhuri R.R."/>
            <person name="La Ragione R."/>
            <person name="Hildebrand F."/>
            <person name="Pallen M.J."/>
        </authorList>
    </citation>
    <scope>NUCLEOTIDE SEQUENCE</scope>
    <source>
        <strain evidence="6">CHK147-3167</strain>
    </source>
</reference>
<dbReference type="SMART" id="SM00470">
    <property type="entry name" value="ParB"/>
    <property type="match status" value="1"/>
</dbReference>
<accession>A0A9D0ZQA3</accession>
<comment type="caution">
    <text evidence="6">The sequence shown here is derived from an EMBL/GenBank/DDBJ whole genome shotgun (WGS) entry which is preliminary data.</text>
</comment>
<dbReference type="Pfam" id="PF02195">
    <property type="entry name" value="ParB_N"/>
    <property type="match status" value="1"/>
</dbReference>
<keyword evidence="3" id="KW-0238">DNA-binding</keyword>
<organism evidence="6 7">
    <name type="scientific">Candidatus Coprosoma intestinipullorum</name>
    <dbReference type="NCBI Taxonomy" id="2840752"/>
    <lineage>
        <taxon>Bacteria</taxon>
        <taxon>Bacillati</taxon>
        <taxon>Bacillota</taxon>
        <taxon>Bacillota incertae sedis</taxon>
        <taxon>Candidatus Coprosoma</taxon>
    </lineage>
</organism>
<dbReference type="NCBIfam" id="TIGR00180">
    <property type="entry name" value="parB_part"/>
    <property type="match status" value="1"/>
</dbReference>
<dbReference type="FunFam" id="3.90.1530.30:FF:000001">
    <property type="entry name" value="Chromosome partitioning protein ParB"/>
    <property type="match status" value="1"/>
</dbReference>
<dbReference type="InterPro" id="IPR041468">
    <property type="entry name" value="HTH_ParB/Spo0J"/>
</dbReference>
<dbReference type="SUPFAM" id="SSF109709">
    <property type="entry name" value="KorB DNA-binding domain-like"/>
    <property type="match status" value="1"/>
</dbReference>
<dbReference type="GO" id="GO:0007059">
    <property type="term" value="P:chromosome segregation"/>
    <property type="evidence" value="ECO:0007669"/>
    <property type="project" value="TreeGrafter"/>
</dbReference>
<evidence type="ECO:0000256" key="4">
    <source>
        <dbReference type="SAM" id="MobiDB-lite"/>
    </source>
</evidence>
<feature type="domain" description="ParB-like N-terminal" evidence="5">
    <location>
        <begin position="8"/>
        <end position="97"/>
    </location>
</feature>
<evidence type="ECO:0000313" key="7">
    <source>
        <dbReference type="Proteomes" id="UP000886786"/>
    </source>
</evidence>
<dbReference type="GO" id="GO:0003677">
    <property type="term" value="F:DNA binding"/>
    <property type="evidence" value="ECO:0007669"/>
    <property type="project" value="UniProtKB-KW"/>
</dbReference>
<evidence type="ECO:0000259" key="5">
    <source>
        <dbReference type="SMART" id="SM00470"/>
    </source>
</evidence>
<protein>
    <submittedName>
        <fullName evidence="6">ParB/RepB/Spo0J family partition protein</fullName>
    </submittedName>
</protein>
<evidence type="ECO:0000256" key="1">
    <source>
        <dbReference type="ARBA" id="ARBA00004453"/>
    </source>
</evidence>